<sequence length="225" mass="24660">MMKIAGITNSQPQALSKDPIRHDLHDAAADRKPGKTVDADRFKDDGINLKTASAGYALRKLKTVDSVMNSAAKSIRTADEAMKNIGARIAQMKSSLSEIMKQYPPFPPGSEERVAILKSFSALRHQIDRLSFPPEDSGAQRILSASGNDEHPLQKVNLGFTLMEINVHRLPIDPGPDGLDIPDLPADATDEQISNTLDLLNGAQTILDRKRDLLTQDANRITQMQ</sequence>
<dbReference type="OrthoDB" id="5397465at2"/>
<name>A0A5K7YJ29_9BACT</name>
<evidence type="ECO:0000313" key="1">
    <source>
        <dbReference type="EMBL" id="BBO66751.1"/>
    </source>
</evidence>
<dbReference type="AlphaFoldDB" id="A0A5K7YJ29"/>
<protein>
    <recommendedName>
        <fullName evidence="3">Flagellin N-terminal domain-containing protein</fullName>
    </recommendedName>
</protein>
<dbReference type="Proteomes" id="UP000427906">
    <property type="component" value="Chromosome"/>
</dbReference>
<dbReference type="RefSeq" id="WP_155315086.1">
    <property type="nucleotide sequence ID" value="NZ_AP021874.1"/>
</dbReference>
<dbReference type="KEGG" id="dalk:DSCA_06810"/>
<keyword evidence="2" id="KW-1185">Reference proteome</keyword>
<evidence type="ECO:0000313" key="2">
    <source>
        <dbReference type="Proteomes" id="UP000427906"/>
    </source>
</evidence>
<dbReference type="EMBL" id="AP021874">
    <property type="protein sequence ID" value="BBO66751.1"/>
    <property type="molecule type" value="Genomic_DNA"/>
</dbReference>
<proteinExistence type="predicted"/>
<organism evidence="1 2">
    <name type="scientific">Desulfosarcina alkanivorans</name>
    <dbReference type="NCBI Taxonomy" id="571177"/>
    <lineage>
        <taxon>Bacteria</taxon>
        <taxon>Pseudomonadati</taxon>
        <taxon>Thermodesulfobacteriota</taxon>
        <taxon>Desulfobacteria</taxon>
        <taxon>Desulfobacterales</taxon>
        <taxon>Desulfosarcinaceae</taxon>
        <taxon>Desulfosarcina</taxon>
    </lineage>
</organism>
<reference evidence="1 2" key="1">
    <citation type="submission" date="2019-11" db="EMBL/GenBank/DDBJ databases">
        <title>Comparative genomics of hydrocarbon-degrading Desulfosarcina strains.</title>
        <authorList>
            <person name="Watanabe M."/>
            <person name="Kojima H."/>
            <person name="Fukui M."/>
        </authorList>
    </citation>
    <scope>NUCLEOTIDE SEQUENCE [LARGE SCALE GENOMIC DNA]</scope>
    <source>
        <strain evidence="1 2">PL12</strain>
    </source>
</reference>
<gene>
    <name evidence="1" type="ORF">DSCA_06810</name>
</gene>
<evidence type="ECO:0008006" key="3">
    <source>
        <dbReference type="Google" id="ProtNLM"/>
    </source>
</evidence>
<accession>A0A5K7YJ29</accession>